<reference evidence="1 2" key="1">
    <citation type="journal article" date="2022" name="Genome Biol. Evol.">
        <title>The Spruce Budworm Genome: Reconstructing the Evolutionary History of Antifreeze Proteins.</title>
        <authorList>
            <person name="Beliveau C."/>
            <person name="Gagne P."/>
            <person name="Picq S."/>
            <person name="Vernygora O."/>
            <person name="Keeling C.I."/>
            <person name="Pinkney K."/>
            <person name="Doucet D."/>
            <person name="Wen F."/>
            <person name="Johnston J.S."/>
            <person name="Maaroufi H."/>
            <person name="Boyle B."/>
            <person name="Laroche J."/>
            <person name="Dewar K."/>
            <person name="Juretic N."/>
            <person name="Blackburn G."/>
            <person name="Nisole A."/>
            <person name="Brunet B."/>
            <person name="Brandao M."/>
            <person name="Lumley L."/>
            <person name="Duan J."/>
            <person name="Quan G."/>
            <person name="Lucarotti C.J."/>
            <person name="Roe A.D."/>
            <person name="Sperling F.A.H."/>
            <person name="Levesque R.C."/>
            <person name="Cusson M."/>
        </authorList>
    </citation>
    <scope>NUCLEOTIDE SEQUENCE [LARGE SCALE GENOMIC DNA]</scope>
    <source>
        <strain evidence="1">Glfc:IPQL:Cfum</strain>
    </source>
</reference>
<accession>A0ACC0KI87</accession>
<keyword evidence="2" id="KW-1185">Reference proteome</keyword>
<name>A0ACC0KI87_CHOFU</name>
<evidence type="ECO:0000313" key="1">
    <source>
        <dbReference type="EMBL" id="KAI8435781.1"/>
    </source>
</evidence>
<gene>
    <name evidence="1" type="ORF">MSG28_004011</name>
</gene>
<sequence>MSRQTNRKIQYLAGLCVSANFMFTGATISWPSPAIPKFQSGEANVQITEAQISWVASLFAVGAIPGCFCGHALVERAGRRAAMLYGCLPGIIGAGIILFTKSPELMYFSRIISGISLGITAVVTMIYITEIADKEIRGALGMSVQVTNNLGSLIIYTIGPFVSYNILNGMVFAIPVANLLCCLWIPESPYYHMKDGRIAAARKVFMKLKGTDNVKWVDEQLGVIRVHVRESMENKTTLWELLSNMKYRKALYIVAGLKMLQYMTGGMAIQAYLEVIFRQSSSISGPLVSIIYGFVQLITGVGGAILAGYFGRRILMFVSSLGVAVSLTALGLYFYLQDTVKLSPDVLSALSFLPLIGLFGFNLFYSVGIGMLPYVMQAELFPINVKTAASSSATIMACVMNFAITKCYHGIRAGLGHSAVFWSFASIGYLGIFFIYFFVPETKDKTLEEVQDNMKELDQEATALKDIQDY</sequence>
<organism evidence="1 2">
    <name type="scientific">Choristoneura fumiferana</name>
    <name type="common">Spruce budworm moth</name>
    <name type="synonym">Archips fumiferana</name>
    <dbReference type="NCBI Taxonomy" id="7141"/>
    <lineage>
        <taxon>Eukaryota</taxon>
        <taxon>Metazoa</taxon>
        <taxon>Ecdysozoa</taxon>
        <taxon>Arthropoda</taxon>
        <taxon>Hexapoda</taxon>
        <taxon>Insecta</taxon>
        <taxon>Pterygota</taxon>
        <taxon>Neoptera</taxon>
        <taxon>Endopterygota</taxon>
        <taxon>Lepidoptera</taxon>
        <taxon>Glossata</taxon>
        <taxon>Ditrysia</taxon>
        <taxon>Tortricoidea</taxon>
        <taxon>Tortricidae</taxon>
        <taxon>Tortricinae</taxon>
        <taxon>Choristoneura</taxon>
    </lineage>
</organism>
<protein>
    <submittedName>
        <fullName evidence="1">Uncharacterized protein</fullName>
    </submittedName>
</protein>
<dbReference type="EMBL" id="CM046106">
    <property type="protein sequence ID" value="KAI8435781.1"/>
    <property type="molecule type" value="Genomic_DNA"/>
</dbReference>
<dbReference type="Proteomes" id="UP001064048">
    <property type="component" value="Chromosome 6"/>
</dbReference>
<proteinExistence type="predicted"/>
<comment type="caution">
    <text evidence="1">The sequence shown here is derived from an EMBL/GenBank/DDBJ whole genome shotgun (WGS) entry which is preliminary data.</text>
</comment>
<evidence type="ECO:0000313" key="2">
    <source>
        <dbReference type="Proteomes" id="UP001064048"/>
    </source>
</evidence>